<evidence type="ECO:0000313" key="2">
    <source>
        <dbReference type="Proteomes" id="UP001600943"/>
    </source>
</evidence>
<gene>
    <name evidence="1" type="ORF">K040078D81_13020</name>
</gene>
<reference evidence="1 2" key="1">
    <citation type="submission" date="2024-04" db="EMBL/GenBank/DDBJ databases">
        <title>Defined microbial consortia suppress multidrug-resistant proinflammatory Enterobacteriaceae via ecological control.</title>
        <authorList>
            <person name="Furuichi M."/>
            <person name="Kawaguchi T."/>
            <person name="Pust M."/>
            <person name="Yasuma K."/>
            <person name="Plichta D."/>
            <person name="Hasegawa N."/>
            <person name="Ohya T."/>
            <person name="Bhattarai S."/>
            <person name="Sasajima S."/>
            <person name="Aoto Y."/>
            <person name="Tuganbaev T."/>
            <person name="Yaginuma M."/>
            <person name="Ueda M."/>
            <person name="Okahashi N."/>
            <person name="Amafuji K."/>
            <person name="Kiridooshi Y."/>
            <person name="Sugita K."/>
            <person name="Strazar M."/>
            <person name="Skelly A."/>
            <person name="Suda W."/>
            <person name="Hattori M."/>
            <person name="Nakamoto N."/>
            <person name="Caballero S."/>
            <person name="Norman J."/>
            <person name="Olle B."/>
            <person name="Tanoue T."/>
            <person name="Arita M."/>
            <person name="Bucci V."/>
            <person name="Atarashi K."/>
            <person name="Xavier R."/>
            <person name="Honda K."/>
        </authorList>
    </citation>
    <scope>NUCLEOTIDE SEQUENCE [LARGE SCALE GENOMIC DNA]</scope>
    <source>
        <strain evidence="2">k04-0078-D8-1</strain>
    </source>
</reference>
<keyword evidence="2" id="KW-1185">Reference proteome</keyword>
<dbReference type="InterPro" id="IPR017850">
    <property type="entry name" value="Alkaline_phosphatase_core_sf"/>
</dbReference>
<name>A0ABQ0B6W6_9FIRM</name>
<dbReference type="Proteomes" id="UP001600943">
    <property type="component" value="Unassembled WGS sequence"/>
</dbReference>
<dbReference type="RefSeq" id="WP_242987075.1">
    <property type="nucleotide sequence ID" value="NZ_BAABYW010000001.1"/>
</dbReference>
<evidence type="ECO:0000313" key="1">
    <source>
        <dbReference type="EMBL" id="GAA6407185.1"/>
    </source>
</evidence>
<dbReference type="Gene3D" id="3.40.720.10">
    <property type="entry name" value="Alkaline Phosphatase, subunit A"/>
    <property type="match status" value="1"/>
</dbReference>
<proteinExistence type="predicted"/>
<dbReference type="EMBL" id="BAABYW010000001">
    <property type="protein sequence ID" value="GAA6407185.1"/>
    <property type="molecule type" value="Genomic_DNA"/>
</dbReference>
<comment type="caution">
    <text evidence="1">The sequence shown here is derived from an EMBL/GenBank/DDBJ whole genome shotgun (WGS) entry which is preliminary data.</text>
</comment>
<sequence>MYPSSGYYEEDFLYDLKNDPYELTNLAKDDKYRDIRAQLAKELQEEMKKAGEEVPVIAPSSESCLV</sequence>
<accession>A0ABQ0B6W6</accession>
<organism evidence="1 2">
    <name type="scientific">Blautia hominis</name>
    <dbReference type="NCBI Taxonomy" id="2025493"/>
    <lineage>
        <taxon>Bacteria</taxon>
        <taxon>Bacillati</taxon>
        <taxon>Bacillota</taxon>
        <taxon>Clostridia</taxon>
        <taxon>Lachnospirales</taxon>
        <taxon>Lachnospiraceae</taxon>
        <taxon>Blautia</taxon>
    </lineage>
</organism>
<dbReference type="SUPFAM" id="SSF53649">
    <property type="entry name" value="Alkaline phosphatase-like"/>
    <property type="match status" value="1"/>
</dbReference>
<evidence type="ECO:0008006" key="3">
    <source>
        <dbReference type="Google" id="ProtNLM"/>
    </source>
</evidence>
<protein>
    <recommendedName>
        <fullName evidence="3">N-sulphoglucosamine sulphohydrolase C-terminal domain-containing protein</fullName>
    </recommendedName>
</protein>